<keyword evidence="3" id="KW-1185">Reference proteome</keyword>
<proteinExistence type="predicted"/>
<feature type="region of interest" description="Disordered" evidence="1">
    <location>
        <begin position="78"/>
        <end position="98"/>
    </location>
</feature>
<reference evidence="2 3" key="1">
    <citation type="journal article" date="2019" name="Commun. Biol.">
        <title>The bagworm genome reveals a unique fibroin gene that provides high tensile strength.</title>
        <authorList>
            <person name="Kono N."/>
            <person name="Nakamura H."/>
            <person name="Ohtoshi R."/>
            <person name="Tomita M."/>
            <person name="Numata K."/>
            <person name="Arakawa K."/>
        </authorList>
    </citation>
    <scope>NUCLEOTIDE SEQUENCE [LARGE SCALE GENOMIC DNA]</scope>
</reference>
<comment type="caution">
    <text evidence="2">The sequence shown here is derived from an EMBL/GenBank/DDBJ whole genome shotgun (WGS) entry which is preliminary data.</text>
</comment>
<feature type="region of interest" description="Disordered" evidence="1">
    <location>
        <begin position="43"/>
        <end position="62"/>
    </location>
</feature>
<dbReference type="EMBL" id="BGZK01004824">
    <property type="protein sequence ID" value="GBP11101.1"/>
    <property type="molecule type" value="Genomic_DNA"/>
</dbReference>
<accession>A0A4C1TCR8</accession>
<gene>
    <name evidence="2" type="ORF">EVAR_71596_1</name>
</gene>
<evidence type="ECO:0000313" key="2">
    <source>
        <dbReference type="EMBL" id="GBP11101.1"/>
    </source>
</evidence>
<sequence>MLYGMHLIQSRLVVQSLVSLTKFLKFSPALLRNWVMTGKKYPEHQDSNLRPGGLVGQKFHPLGHRDAQNCEHEQHNNLHITFNNKQNKTKKKSSYGHA</sequence>
<dbReference type="Proteomes" id="UP000299102">
    <property type="component" value="Unassembled WGS sequence"/>
</dbReference>
<evidence type="ECO:0000313" key="3">
    <source>
        <dbReference type="Proteomes" id="UP000299102"/>
    </source>
</evidence>
<feature type="compositionally biased region" description="Basic residues" evidence="1">
    <location>
        <begin position="87"/>
        <end position="98"/>
    </location>
</feature>
<evidence type="ECO:0000256" key="1">
    <source>
        <dbReference type="SAM" id="MobiDB-lite"/>
    </source>
</evidence>
<dbReference type="AlphaFoldDB" id="A0A4C1TCR8"/>
<protein>
    <submittedName>
        <fullName evidence="2">Uncharacterized protein</fullName>
    </submittedName>
</protein>
<name>A0A4C1TCR8_EUMVA</name>
<organism evidence="2 3">
    <name type="scientific">Eumeta variegata</name>
    <name type="common">Bagworm moth</name>
    <name type="synonym">Eumeta japonica</name>
    <dbReference type="NCBI Taxonomy" id="151549"/>
    <lineage>
        <taxon>Eukaryota</taxon>
        <taxon>Metazoa</taxon>
        <taxon>Ecdysozoa</taxon>
        <taxon>Arthropoda</taxon>
        <taxon>Hexapoda</taxon>
        <taxon>Insecta</taxon>
        <taxon>Pterygota</taxon>
        <taxon>Neoptera</taxon>
        <taxon>Endopterygota</taxon>
        <taxon>Lepidoptera</taxon>
        <taxon>Glossata</taxon>
        <taxon>Ditrysia</taxon>
        <taxon>Tineoidea</taxon>
        <taxon>Psychidae</taxon>
        <taxon>Oiketicinae</taxon>
        <taxon>Eumeta</taxon>
    </lineage>
</organism>